<name>A0A9P8I4E1_9PEZI</name>
<dbReference type="OrthoDB" id="5417628at2759"/>
<sequence length="428" mass="47251">MIDFDKHGNVERLRFPPFHNEILTQNWWNVSENLGRIKVVISEGFFRGSRDPGFERVKNKVSFSFQHAPLGEYYPMLRVSFGRTQVNVESEILESSGIAWPNPGMWHQLPMPAYFQNASPHRPDEDAHAHSPRRRELKAEKPKDIDISAPIPFSLAPYTANDLQPQYISPTHTSDPFFDSFSYGSQDRQSGPGSFEDQIMLDYTHSATPASSRSVTHQQGNGIPGPASAHGVLHDSEYDQLIEALSPLKEGMGGTYAPTNTRMSSAQSAMAITKPSAAAEARYASYSKASVRSGTAAEHALHAERDVSDVSMKSRFSEDLVEQKESSDTKVFKAPAALVRGKKEGKDVEAGNSMLASRYVSAGSASHVHKISASKRKRSQDILAKKMFDTDDEAPSSPTKKVSKPKKREHDLPVDIKRGALEPIANAN</sequence>
<feature type="region of interest" description="Disordered" evidence="1">
    <location>
        <begin position="115"/>
        <end position="143"/>
    </location>
</feature>
<comment type="caution">
    <text evidence="2">The sequence shown here is derived from an EMBL/GenBank/DDBJ whole genome shotgun (WGS) entry which is preliminary data.</text>
</comment>
<feature type="compositionally biased region" description="Polar residues" evidence="1">
    <location>
        <begin position="208"/>
        <end position="221"/>
    </location>
</feature>
<dbReference type="AlphaFoldDB" id="A0A9P8I4E1"/>
<evidence type="ECO:0000313" key="3">
    <source>
        <dbReference type="Proteomes" id="UP000698800"/>
    </source>
</evidence>
<feature type="compositionally biased region" description="Basic and acidic residues" evidence="1">
    <location>
        <begin position="408"/>
        <end position="420"/>
    </location>
</feature>
<reference evidence="2" key="1">
    <citation type="submission" date="2021-03" db="EMBL/GenBank/DDBJ databases">
        <title>Comparative genomics and phylogenomic investigation of the class Geoglossomycetes provide insights into ecological specialization and systematics.</title>
        <authorList>
            <person name="Melie T."/>
            <person name="Pirro S."/>
            <person name="Miller A.N."/>
            <person name="Quandt A."/>
        </authorList>
    </citation>
    <scope>NUCLEOTIDE SEQUENCE</scope>
    <source>
        <strain evidence="2">GBOQ0MN5Z8</strain>
    </source>
</reference>
<dbReference type="Proteomes" id="UP000698800">
    <property type="component" value="Unassembled WGS sequence"/>
</dbReference>
<dbReference type="EMBL" id="JAGHQL010000041">
    <property type="protein sequence ID" value="KAH0543008.1"/>
    <property type="molecule type" value="Genomic_DNA"/>
</dbReference>
<proteinExistence type="predicted"/>
<feature type="region of interest" description="Disordered" evidence="1">
    <location>
        <begin position="370"/>
        <end position="428"/>
    </location>
</feature>
<accession>A0A9P8I4E1</accession>
<keyword evidence="3" id="KW-1185">Reference proteome</keyword>
<feature type="compositionally biased region" description="Basic and acidic residues" evidence="1">
    <location>
        <begin position="379"/>
        <end position="389"/>
    </location>
</feature>
<protein>
    <submittedName>
        <fullName evidence="2">Uncharacterized protein</fullName>
    </submittedName>
</protein>
<evidence type="ECO:0000313" key="2">
    <source>
        <dbReference type="EMBL" id="KAH0543008.1"/>
    </source>
</evidence>
<organism evidence="2 3">
    <name type="scientific">Glutinoglossum americanum</name>
    <dbReference type="NCBI Taxonomy" id="1670608"/>
    <lineage>
        <taxon>Eukaryota</taxon>
        <taxon>Fungi</taxon>
        <taxon>Dikarya</taxon>
        <taxon>Ascomycota</taxon>
        <taxon>Pezizomycotina</taxon>
        <taxon>Geoglossomycetes</taxon>
        <taxon>Geoglossales</taxon>
        <taxon>Geoglossaceae</taxon>
        <taxon>Glutinoglossum</taxon>
    </lineage>
</organism>
<gene>
    <name evidence="2" type="ORF">FGG08_002616</name>
</gene>
<evidence type="ECO:0000256" key="1">
    <source>
        <dbReference type="SAM" id="MobiDB-lite"/>
    </source>
</evidence>
<feature type="region of interest" description="Disordered" evidence="1">
    <location>
        <begin position="208"/>
        <end position="231"/>
    </location>
</feature>